<protein>
    <recommendedName>
        <fullName evidence="4">Alkyl hydroperoxide reductase</fullName>
    </recommendedName>
</protein>
<keyword evidence="3" id="KW-1185">Reference proteome</keyword>
<keyword evidence="1" id="KW-0472">Membrane</keyword>
<dbReference type="AlphaFoldDB" id="A0A085WNP5"/>
<comment type="caution">
    <text evidence="2">The sequence shown here is derived from an EMBL/GenBank/DDBJ whole genome shotgun (WGS) entry which is preliminary data.</text>
</comment>
<feature type="transmembrane region" description="Helical" evidence="1">
    <location>
        <begin position="71"/>
        <end position="93"/>
    </location>
</feature>
<organism evidence="2 3">
    <name type="scientific">Hyalangium minutum</name>
    <dbReference type="NCBI Taxonomy" id="394096"/>
    <lineage>
        <taxon>Bacteria</taxon>
        <taxon>Pseudomonadati</taxon>
        <taxon>Myxococcota</taxon>
        <taxon>Myxococcia</taxon>
        <taxon>Myxococcales</taxon>
        <taxon>Cystobacterineae</taxon>
        <taxon>Archangiaceae</taxon>
        <taxon>Hyalangium</taxon>
    </lineage>
</organism>
<name>A0A085WNP5_9BACT</name>
<gene>
    <name evidence="2" type="ORF">DB31_6283</name>
</gene>
<dbReference type="Proteomes" id="UP000028725">
    <property type="component" value="Unassembled WGS sequence"/>
</dbReference>
<feature type="transmembrane region" description="Helical" evidence="1">
    <location>
        <begin position="9"/>
        <end position="26"/>
    </location>
</feature>
<dbReference type="EMBL" id="JMCB01000004">
    <property type="protein sequence ID" value="KFE69308.1"/>
    <property type="molecule type" value="Genomic_DNA"/>
</dbReference>
<sequence>MKRRALHRATFTLAGIYNILWGLYALVDQQWLFRFAGMQPLNHPGIFAGLGVVVGCFGIIYLEVGRNPEQGFVPAAAGMLGKLLGLPSIGLVLRGDWPPASIVLTLTNDVIWLVPFGLYLYDAWPFWRGTRKSEALPTKIA</sequence>
<keyword evidence="1" id="KW-0812">Transmembrane</keyword>
<evidence type="ECO:0000313" key="3">
    <source>
        <dbReference type="Proteomes" id="UP000028725"/>
    </source>
</evidence>
<proteinExistence type="predicted"/>
<accession>A0A085WNP5</accession>
<reference evidence="2 3" key="1">
    <citation type="submission" date="2014-04" db="EMBL/GenBank/DDBJ databases">
        <title>Genome assembly of Hyalangium minutum DSM 14724.</title>
        <authorList>
            <person name="Sharma G."/>
            <person name="Subramanian S."/>
        </authorList>
    </citation>
    <scope>NUCLEOTIDE SEQUENCE [LARGE SCALE GENOMIC DNA]</scope>
    <source>
        <strain evidence="2 3">DSM 14724</strain>
    </source>
</reference>
<evidence type="ECO:0008006" key="4">
    <source>
        <dbReference type="Google" id="ProtNLM"/>
    </source>
</evidence>
<evidence type="ECO:0000256" key="1">
    <source>
        <dbReference type="SAM" id="Phobius"/>
    </source>
</evidence>
<keyword evidence="1" id="KW-1133">Transmembrane helix</keyword>
<dbReference type="OrthoDB" id="200319at2"/>
<dbReference type="RefSeq" id="WP_044186429.1">
    <property type="nucleotide sequence ID" value="NZ_JMCB01000004.1"/>
</dbReference>
<feature type="transmembrane region" description="Helical" evidence="1">
    <location>
        <begin position="46"/>
        <end position="64"/>
    </location>
</feature>
<feature type="transmembrane region" description="Helical" evidence="1">
    <location>
        <begin position="99"/>
        <end position="121"/>
    </location>
</feature>
<dbReference type="STRING" id="394096.DB31_6283"/>
<evidence type="ECO:0000313" key="2">
    <source>
        <dbReference type="EMBL" id="KFE69308.1"/>
    </source>
</evidence>